<gene>
    <name evidence="2" type="ORF">E2C01_086505</name>
</gene>
<dbReference type="OrthoDB" id="6379555at2759"/>
<feature type="region of interest" description="Disordered" evidence="1">
    <location>
        <begin position="230"/>
        <end position="290"/>
    </location>
</feature>
<reference evidence="2 3" key="1">
    <citation type="submission" date="2019-05" db="EMBL/GenBank/DDBJ databases">
        <title>Another draft genome of Portunus trituberculatus and its Hox gene families provides insights of decapod evolution.</title>
        <authorList>
            <person name="Jeong J.-H."/>
            <person name="Song I."/>
            <person name="Kim S."/>
            <person name="Choi T."/>
            <person name="Kim D."/>
            <person name="Ryu S."/>
            <person name="Kim W."/>
        </authorList>
    </citation>
    <scope>NUCLEOTIDE SEQUENCE [LARGE SCALE GENOMIC DNA]</scope>
    <source>
        <tissue evidence="2">Muscle</tissue>
    </source>
</reference>
<sequence length="290" mass="33633">MERSPYFEEISVSPRFWSPTRKGAMNISSQRVRERSRSVDGLQRGCSPVSPQSGGYSGRNLYPQEAFIPEREDHVQQDRATRFYRECSPISVDGYAAVGKGNLEIELKGHGGSQRERFYSPSREVSFGAGRSSVEKIHSTKGNWREHEKDRVSQHYHGKKGAGDKVSDPKDVKKVSGSKFSDADIRGGTLSDEEVDDEDLRIHLLRLREQKVEMKLMKLEEESKETELKLWELKKNRTTPRGESPIGNERRLSEKESFQPRGRKQEPYSWKNQRLPSPEQERYHRQHRRF</sequence>
<name>A0A5B7JBN2_PORTR</name>
<evidence type="ECO:0000313" key="2">
    <source>
        <dbReference type="EMBL" id="MPC91466.1"/>
    </source>
</evidence>
<keyword evidence="3" id="KW-1185">Reference proteome</keyword>
<dbReference type="AlphaFoldDB" id="A0A5B7JBN2"/>
<feature type="region of interest" description="Disordered" evidence="1">
    <location>
        <begin position="27"/>
        <end position="61"/>
    </location>
</feature>
<dbReference type="Proteomes" id="UP000324222">
    <property type="component" value="Unassembled WGS sequence"/>
</dbReference>
<feature type="compositionally biased region" description="Basic and acidic residues" evidence="1">
    <location>
        <begin position="161"/>
        <end position="174"/>
    </location>
</feature>
<dbReference type="EMBL" id="VSRR010087872">
    <property type="protein sequence ID" value="MPC91466.1"/>
    <property type="molecule type" value="Genomic_DNA"/>
</dbReference>
<comment type="caution">
    <text evidence="2">The sequence shown here is derived from an EMBL/GenBank/DDBJ whole genome shotgun (WGS) entry which is preliminary data.</text>
</comment>
<feature type="region of interest" description="Disordered" evidence="1">
    <location>
        <begin position="129"/>
        <end position="193"/>
    </location>
</feature>
<feature type="compositionally biased region" description="Basic and acidic residues" evidence="1">
    <location>
        <begin position="133"/>
        <end position="153"/>
    </location>
</feature>
<proteinExistence type="predicted"/>
<evidence type="ECO:0000313" key="3">
    <source>
        <dbReference type="Proteomes" id="UP000324222"/>
    </source>
</evidence>
<feature type="compositionally biased region" description="Basic and acidic residues" evidence="1">
    <location>
        <begin position="248"/>
        <end position="266"/>
    </location>
</feature>
<evidence type="ECO:0000256" key="1">
    <source>
        <dbReference type="SAM" id="MobiDB-lite"/>
    </source>
</evidence>
<organism evidence="2 3">
    <name type="scientific">Portunus trituberculatus</name>
    <name type="common">Swimming crab</name>
    <name type="synonym">Neptunus trituberculatus</name>
    <dbReference type="NCBI Taxonomy" id="210409"/>
    <lineage>
        <taxon>Eukaryota</taxon>
        <taxon>Metazoa</taxon>
        <taxon>Ecdysozoa</taxon>
        <taxon>Arthropoda</taxon>
        <taxon>Crustacea</taxon>
        <taxon>Multicrustacea</taxon>
        <taxon>Malacostraca</taxon>
        <taxon>Eumalacostraca</taxon>
        <taxon>Eucarida</taxon>
        <taxon>Decapoda</taxon>
        <taxon>Pleocyemata</taxon>
        <taxon>Brachyura</taxon>
        <taxon>Eubrachyura</taxon>
        <taxon>Portunoidea</taxon>
        <taxon>Portunidae</taxon>
        <taxon>Portuninae</taxon>
        <taxon>Portunus</taxon>
    </lineage>
</organism>
<protein>
    <submittedName>
        <fullName evidence="2">Uncharacterized protein</fullName>
    </submittedName>
</protein>
<accession>A0A5B7JBN2</accession>